<keyword evidence="8" id="KW-0496">Mitochondrion</keyword>
<feature type="domain" description="Globin" evidence="13">
    <location>
        <begin position="4"/>
        <end position="159"/>
    </location>
</feature>
<dbReference type="GO" id="GO:0005344">
    <property type="term" value="F:oxygen carrier activity"/>
    <property type="evidence" value="ECO:0007669"/>
    <property type="project" value="UniProtKB-KW"/>
</dbReference>
<name>A0A1E7EZD4_9STRA</name>
<protein>
    <recommendedName>
        <fullName evidence="9">Nitrite reductase</fullName>
    </recommendedName>
</protein>
<comment type="subcellular location">
    <subcellularLocation>
        <location evidence="2">Cytoplasm</location>
        <location evidence="2">Cytosol</location>
    </subcellularLocation>
    <subcellularLocation>
        <location evidence="1">Mitochondrion matrix</location>
    </subcellularLocation>
</comment>
<evidence type="ECO:0000256" key="1">
    <source>
        <dbReference type="ARBA" id="ARBA00004305"/>
    </source>
</evidence>
<evidence type="ECO:0000256" key="12">
    <source>
        <dbReference type="RuleBase" id="RU000356"/>
    </source>
</evidence>
<evidence type="ECO:0000256" key="9">
    <source>
        <dbReference type="ARBA" id="ARBA00044549"/>
    </source>
</evidence>
<dbReference type="PANTHER" id="PTHR46458">
    <property type="entry name" value="BLR2807 PROTEIN"/>
    <property type="match status" value="1"/>
</dbReference>
<evidence type="ECO:0000256" key="4">
    <source>
        <dbReference type="ARBA" id="ARBA00022617"/>
    </source>
</evidence>
<dbReference type="GO" id="GO:0046872">
    <property type="term" value="F:metal ion binding"/>
    <property type="evidence" value="ECO:0007669"/>
    <property type="project" value="UniProtKB-KW"/>
</dbReference>
<comment type="catalytic activity">
    <reaction evidence="11">
        <text>Fe(III)-heme b-[protein] + nitric oxide + H2O = Fe(II)-heme b-[protein] + nitrite + 2 H(+)</text>
        <dbReference type="Rhea" id="RHEA:77711"/>
        <dbReference type="Rhea" id="RHEA-COMP:18975"/>
        <dbReference type="Rhea" id="RHEA-COMP:18976"/>
        <dbReference type="ChEBI" id="CHEBI:15377"/>
        <dbReference type="ChEBI" id="CHEBI:15378"/>
        <dbReference type="ChEBI" id="CHEBI:16301"/>
        <dbReference type="ChEBI" id="CHEBI:16480"/>
        <dbReference type="ChEBI" id="CHEBI:55376"/>
        <dbReference type="ChEBI" id="CHEBI:60344"/>
    </reaction>
    <physiologicalReaction direction="right-to-left" evidence="11">
        <dbReference type="Rhea" id="RHEA:77713"/>
    </physiologicalReaction>
</comment>
<dbReference type="PROSITE" id="PS01033">
    <property type="entry name" value="GLOBIN"/>
    <property type="match status" value="1"/>
</dbReference>
<dbReference type="KEGG" id="fcy:FRACYDRAFT_246319"/>
<comment type="similarity">
    <text evidence="12">Belongs to the globin family.</text>
</comment>
<dbReference type="InterPro" id="IPR044399">
    <property type="entry name" value="Mb-like_M"/>
</dbReference>
<proteinExistence type="inferred from homology"/>
<dbReference type="Pfam" id="PF00042">
    <property type="entry name" value="Globin"/>
    <property type="match status" value="1"/>
</dbReference>
<dbReference type="Gene3D" id="1.10.490.10">
    <property type="entry name" value="Globins"/>
    <property type="match status" value="1"/>
</dbReference>
<keyword evidence="7" id="KW-0408">Iron</keyword>
<gene>
    <name evidence="14" type="primary">Ngb2</name>
    <name evidence="14" type="ORF">FRACYDRAFT_246319</name>
</gene>
<sequence length="165" mass="18976">MIDDMSYSTVSSCLDSWEALRRKPNYAEELGKILFIKFFVLEPEAKNIFGFDTKTMKSDDDFFDSPRFLAHGKHFVLILDKAVDMLGPDLDMLTEIFLELGETQKTKYGVKTEWFPIMGVALLECMADMLGPKKFNAKTRCCWLKVYKALTNIMITGYSTHTLKE</sequence>
<dbReference type="InParanoid" id="A0A1E7EZD4"/>
<dbReference type="InterPro" id="IPR012292">
    <property type="entry name" value="Globin/Proto"/>
</dbReference>
<dbReference type="InterPro" id="IPR050532">
    <property type="entry name" value="Globin-like_OT"/>
</dbReference>
<evidence type="ECO:0000256" key="8">
    <source>
        <dbReference type="ARBA" id="ARBA00023128"/>
    </source>
</evidence>
<evidence type="ECO:0000256" key="6">
    <source>
        <dbReference type="ARBA" id="ARBA00023002"/>
    </source>
</evidence>
<dbReference type="AlphaFoldDB" id="A0A1E7EZD4"/>
<keyword evidence="3" id="KW-0963">Cytoplasm</keyword>
<organism evidence="14 15">
    <name type="scientific">Fragilariopsis cylindrus CCMP1102</name>
    <dbReference type="NCBI Taxonomy" id="635003"/>
    <lineage>
        <taxon>Eukaryota</taxon>
        <taxon>Sar</taxon>
        <taxon>Stramenopiles</taxon>
        <taxon>Ochrophyta</taxon>
        <taxon>Bacillariophyta</taxon>
        <taxon>Bacillariophyceae</taxon>
        <taxon>Bacillariophycidae</taxon>
        <taxon>Bacillariales</taxon>
        <taxon>Bacillariaceae</taxon>
        <taxon>Fragilariopsis</taxon>
    </lineage>
</organism>
<evidence type="ECO:0000256" key="3">
    <source>
        <dbReference type="ARBA" id="ARBA00022490"/>
    </source>
</evidence>
<evidence type="ECO:0000313" key="14">
    <source>
        <dbReference type="EMBL" id="OEU11206.1"/>
    </source>
</evidence>
<evidence type="ECO:0000256" key="10">
    <source>
        <dbReference type="ARBA" id="ARBA00045651"/>
    </source>
</evidence>
<evidence type="ECO:0000256" key="7">
    <source>
        <dbReference type="ARBA" id="ARBA00023004"/>
    </source>
</evidence>
<keyword evidence="4 12" id="KW-0349">Heme</keyword>
<evidence type="ECO:0000256" key="11">
    <source>
        <dbReference type="ARBA" id="ARBA00048118"/>
    </source>
</evidence>
<dbReference type="EMBL" id="KV784369">
    <property type="protein sequence ID" value="OEU11206.1"/>
    <property type="molecule type" value="Genomic_DNA"/>
</dbReference>
<keyword evidence="5" id="KW-0479">Metal-binding</keyword>
<keyword evidence="15" id="KW-1185">Reference proteome</keyword>
<dbReference type="Proteomes" id="UP000095751">
    <property type="component" value="Unassembled WGS sequence"/>
</dbReference>
<dbReference type="GO" id="GO:0020037">
    <property type="term" value="F:heme binding"/>
    <property type="evidence" value="ECO:0007669"/>
    <property type="project" value="InterPro"/>
</dbReference>
<keyword evidence="12" id="KW-0813">Transport</keyword>
<dbReference type="OrthoDB" id="417967at2759"/>
<evidence type="ECO:0000256" key="5">
    <source>
        <dbReference type="ARBA" id="ARBA00022723"/>
    </source>
</evidence>
<evidence type="ECO:0000259" key="13">
    <source>
        <dbReference type="PROSITE" id="PS01033"/>
    </source>
</evidence>
<reference evidence="14 15" key="1">
    <citation type="submission" date="2016-09" db="EMBL/GenBank/DDBJ databases">
        <title>Extensive genetic diversity and differential bi-allelic expression allows diatom success in the polar Southern Ocean.</title>
        <authorList>
            <consortium name="DOE Joint Genome Institute"/>
            <person name="Mock T."/>
            <person name="Otillar R.P."/>
            <person name="Strauss J."/>
            <person name="Dupont C."/>
            <person name="Frickenhaus S."/>
            <person name="Maumus F."/>
            <person name="Mcmullan M."/>
            <person name="Sanges R."/>
            <person name="Schmutz J."/>
            <person name="Toseland A."/>
            <person name="Valas R."/>
            <person name="Veluchamy A."/>
            <person name="Ward B.J."/>
            <person name="Allen A."/>
            <person name="Barry K."/>
            <person name="Falciatore A."/>
            <person name="Ferrante M."/>
            <person name="Fortunato A.E."/>
            <person name="Gloeckner G."/>
            <person name="Gruber A."/>
            <person name="Hipkin R."/>
            <person name="Janech M."/>
            <person name="Kroth P."/>
            <person name="Leese F."/>
            <person name="Lindquist E."/>
            <person name="Lyon B.R."/>
            <person name="Martin J."/>
            <person name="Mayer C."/>
            <person name="Parker M."/>
            <person name="Quesneville H."/>
            <person name="Raymond J."/>
            <person name="Uhlig C."/>
            <person name="Valentin K.U."/>
            <person name="Worden A.Z."/>
            <person name="Armbrust E.V."/>
            <person name="Bowler C."/>
            <person name="Green B."/>
            <person name="Moulton V."/>
            <person name="Van Oosterhout C."/>
            <person name="Grigoriev I."/>
        </authorList>
    </citation>
    <scope>NUCLEOTIDE SEQUENCE [LARGE SCALE GENOMIC DNA]</scope>
    <source>
        <strain evidence="14 15">CCMP1102</strain>
    </source>
</reference>
<evidence type="ECO:0000256" key="2">
    <source>
        <dbReference type="ARBA" id="ARBA00004514"/>
    </source>
</evidence>
<dbReference type="CDD" id="cd01040">
    <property type="entry name" value="Mb-like"/>
    <property type="match status" value="1"/>
</dbReference>
<evidence type="ECO:0000313" key="15">
    <source>
        <dbReference type="Proteomes" id="UP000095751"/>
    </source>
</evidence>
<dbReference type="SUPFAM" id="SSF46458">
    <property type="entry name" value="Globin-like"/>
    <property type="match status" value="1"/>
</dbReference>
<comment type="function">
    <text evidence="10">Monomeric globin with a bis-histidyl six-coordinate heme-iron atom through which it can bind dioxygen, carbon monoxide and nitric oxide. Could help transport oxygen and increase its availability to the metabolically active neuronal tissues, though its low quantity in tissues as well as its high affinity for dioxygen, which may limit its oxygen-releasing ability, argue against it. The ferrous/deoxygenated form exhibits a nitrite reductase activity and it could produce nitric oxide which in turn inhibits cellular respiration in response to hypoxia. In its ferrous/deoxygenated state, it may also exhibit GDI (Guanine nucleotide Dissociation Inhibitor) activity toward heterotrimeric G-alpha proteins, thereby regulating signal transduction to facilitate neuroprotective responses in the wake of hypoxia and associated oxidative stress.</text>
</comment>
<dbReference type="GO" id="GO:0016491">
    <property type="term" value="F:oxidoreductase activity"/>
    <property type="evidence" value="ECO:0007669"/>
    <property type="project" value="UniProtKB-KW"/>
</dbReference>
<dbReference type="GO" id="GO:0005829">
    <property type="term" value="C:cytosol"/>
    <property type="evidence" value="ECO:0007669"/>
    <property type="project" value="UniProtKB-SubCell"/>
</dbReference>
<keyword evidence="12" id="KW-0561">Oxygen transport</keyword>
<dbReference type="GO" id="GO:0019825">
    <property type="term" value="F:oxygen binding"/>
    <property type="evidence" value="ECO:0007669"/>
    <property type="project" value="InterPro"/>
</dbReference>
<dbReference type="InterPro" id="IPR009050">
    <property type="entry name" value="Globin-like_sf"/>
</dbReference>
<dbReference type="InterPro" id="IPR000971">
    <property type="entry name" value="Globin"/>
</dbReference>
<accession>A0A1E7EZD4</accession>
<dbReference type="GO" id="GO:0005759">
    <property type="term" value="C:mitochondrial matrix"/>
    <property type="evidence" value="ECO:0007669"/>
    <property type="project" value="UniProtKB-SubCell"/>
</dbReference>
<keyword evidence="6" id="KW-0560">Oxidoreductase</keyword>
<dbReference type="PANTHER" id="PTHR46458:SF19">
    <property type="entry name" value="NEUROGLOBIN"/>
    <property type="match status" value="1"/>
</dbReference>